<dbReference type="PANTHER" id="PTHR33710">
    <property type="entry name" value="BNAC02G09200D PROTEIN"/>
    <property type="match status" value="1"/>
</dbReference>
<keyword evidence="3" id="KW-1185">Reference proteome</keyword>
<gene>
    <name evidence="2" type="ORF">Sango_2834200</name>
</gene>
<evidence type="ECO:0008006" key="4">
    <source>
        <dbReference type="Google" id="ProtNLM"/>
    </source>
</evidence>
<evidence type="ECO:0000256" key="1">
    <source>
        <dbReference type="SAM" id="MobiDB-lite"/>
    </source>
</evidence>
<reference evidence="2" key="2">
    <citation type="journal article" date="2024" name="Plant">
        <title>Genomic evolution and insights into agronomic trait innovations of Sesamum species.</title>
        <authorList>
            <person name="Miao H."/>
            <person name="Wang L."/>
            <person name="Qu L."/>
            <person name="Liu H."/>
            <person name="Sun Y."/>
            <person name="Le M."/>
            <person name="Wang Q."/>
            <person name="Wei S."/>
            <person name="Zheng Y."/>
            <person name="Lin W."/>
            <person name="Duan Y."/>
            <person name="Cao H."/>
            <person name="Xiong S."/>
            <person name="Wang X."/>
            <person name="Wei L."/>
            <person name="Li C."/>
            <person name="Ma Q."/>
            <person name="Ju M."/>
            <person name="Zhao R."/>
            <person name="Li G."/>
            <person name="Mu C."/>
            <person name="Tian Q."/>
            <person name="Mei H."/>
            <person name="Zhang T."/>
            <person name="Gao T."/>
            <person name="Zhang H."/>
        </authorList>
    </citation>
    <scope>NUCLEOTIDE SEQUENCE</scope>
    <source>
        <strain evidence="2">K16</strain>
    </source>
</reference>
<reference evidence="2" key="1">
    <citation type="submission" date="2020-06" db="EMBL/GenBank/DDBJ databases">
        <authorList>
            <person name="Li T."/>
            <person name="Hu X."/>
            <person name="Zhang T."/>
            <person name="Song X."/>
            <person name="Zhang H."/>
            <person name="Dai N."/>
            <person name="Sheng W."/>
            <person name="Hou X."/>
            <person name="Wei L."/>
        </authorList>
    </citation>
    <scope>NUCLEOTIDE SEQUENCE</scope>
    <source>
        <strain evidence="2">K16</strain>
        <tissue evidence="2">Leaf</tissue>
    </source>
</reference>
<protein>
    <recommendedName>
        <fullName evidence="4">Reverse transcriptase domain-containing protein</fullName>
    </recommendedName>
</protein>
<dbReference type="PANTHER" id="PTHR33710:SF71">
    <property type="entry name" value="ENDONUCLEASE_EXONUCLEASE_PHOSPHATASE DOMAIN-CONTAINING PROTEIN"/>
    <property type="match status" value="1"/>
</dbReference>
<dbReference type="InterPro" id="IPR036691">
    <property type="entry name" value="Endo/exonu/phosph_ase_sf"/>
</dbReference>
<feature type="compositionally biased region" description="Polar residues" evidence="1">
    <location>
        <begin position="1"/>
        <end position="13"/>
    </location>
</feature>
<dbReference type="SUPFAM" id="SSF56219">
    <property type="entry name" value="DNase I-like"/>
    <property type="match status" value="1"/>
</dbReference>
<accession>A0AAE1T6I6</accession>
<organism evidence="2 3">
    <name type="scientific">Sesamum angolense</name>
    <dbReference type="NCBI Taxonomy" id="2727404"/>
    <lineage>
        <taxon>Eukaryota</taxon>
        <taxon>Viridiplantae</taxon>
        <taxon>Streptophyta</taxon>
        <taxon>Embryophyta</taxon>
        <taxon>Tracheophyta</taxon>
        <taxon>Spermatophyta</taxon>
        <taxon>Magnoliopsida</taxon>
        <taxon>eudicotyledons</taxon>
        <taxon>Gunneridae</taxon>
        <taxon>Pentapetalae</taxon>
        <taxon>asterids</taxon>
        <taxon>lamiids</taxon>
        <taxon>Lamiales</taxon>
        <taxon>Pedaliaceae</taxon>
        <taxon>Sesamum</taxon>
    </lineage>
</organism>
<dbReference type="EMBL" id="JACGWL010000639">
    <property type="protein sequence ID" value="KAK4382844.1"/>
    <property type="molecule type" value="Genomic_DNA"/>
</dbReference>
<proteinExistence type="predicted"/>
<evidence type="ECO:0000313" key="3">
    <source>
        <dbReference type="Proteomes" id="UP001289374"/>
    </source>
</evidence>
<feature type="region of interest" description="Disordered" evidence="1">
    <location>
        <begin position="1"/>
        <end position="20"/>
    </location>
</feature>
<evidence type="ECO:0000313" key="2">
    <source>
        <dbReference type="EMBL" id="KAK4382844.1"/>
    </source>
</evidence>
<dbReference type="Gene3D" id="3.60.10.10">
    <property type="entry name" value="Endonuclease/exonuclease/phosphatase"/>
    <property type="match status" value="1"/>
</dbReference>
<dbReference type="AlphaFoldDB" id="A0AAE1T6I6"/>
<dbReference type="Proteomes" id="UP001289374">
    <property type="component" value="Unassembled WGS sequence"/>
</dbReference>
<name>A0AAE1T6I6_9LAMI</name>
<sequence length="312" mass="35722">MATETLSNPNPTDFQPPEPPDHRCTFLAALTRDRPVGGGEPLFPRAAKKVFLKSEEYFGKPYHSKEEFSEAIFDSGLIDVGFEGGLFTWTDHRIWQRLNCVLFASEWIDVFPYNFVHHLPRSSSDHCPLLIKIRDVATSGPSSFSFQNMWTRHLDFICVVKDSWSRPTLYKVYSYAGQVLTVEEDLWRQKSQCWKVIKHDVTEAVQDFLNGTPLPISFTATTIILIPKVKNPMQWTNFRPISLCNTTNKILMKLINKRLKLILPDLVVLNQSGFVPKWLIVDNILLAQEIMHCIVANTKGWNVALKLDMAKA</sequence>
<comment type="caution">
    <text evidence="2">The sequence shown here is derived from an EMBL/GenBank/DDBJ whole genome shotgun (WGS) entry which is preliminary data.</text>
</comment>